<dbReference type="Pfam" id="PF11140">
    <property type="entry name" value="DUF2913"/>
    <property type="match status" value="1"/>
</dbReference>
<protein>
    <submittedName>
        <fullName evidence="1">DUF2913 family protein</fullName>
    </submittedName>
</protein>
<reference evidence="1 2" key="1">
    <citation type="submission" date="2019-07" db="EMBL/GenBank/DDBJ databases">
        <title>Serratia strains were isolated from fresh produce.</title>
        <authorList>
            <person name="Cho G.-S."/>
            <person name="Stein M."/>
            <person name="Lee W."/>
            <person name="Suh S.H."/>
            <person name="Franz C.M.A.P."/>
        </authorList>
    </citation>
    <scope>NUCLEOTIDE SEQUENCE [LARGE SCALE GENOMIC DNA]</scope>
    <source>
        <strain evidence="1 2">S16</strain>
    </source>
</reference>
<evidence type="ECO:0000313" key="1">
    <source>
        <dbReference type="EMBL" id="TXE37245.1"/>
    </source>
</evidence>
<evidence type="ECO:0000313" key="2">
    <source>
        <dbReference type="Proteomes" id="UP000321126"/>
    </source>
</evidence>
<proteinExistence type="predicted"/>
<dbReference type="Proteomes" id="UP000321126">
    <property type="component" value="Unassembled WGS sequence"/>
</dbReference>
<sequence length="217" mass="23555">MKHTHNTLLPEQTVVDLAHLAWCARVALCLAQQDGQALSPLTIHTFLLRWLAAAQKQRRFPRSVAPELNSLLSLGRQIGPAAGLEQRLEGLLNACDNPVTSPPDLLRLTRAIGHLKSLGWVNAVLADDEWQPQTLIAEYAGAAAFLVRKSELGRKFEVSGRLTDEITFMVVGDSCVVVDALSARGLDCMLRGQYTGGCLLTLVPAADMPEPIAQVTQ</sequence>
<dbReference type="EMBL" id="VOUQ01000001">
    <property type="protein sequence ID" value="TXE37245.1"/>
    <property type="molecule type" value="Genomic_DNA"/>
</dbReference>
<comment type="caution">
    <text evidence="1">The sequence shown here is derived from an EMBL/GenBank/DDBJ whole genome shotgun (WGS) entry which is preliminary data.</text>
</comment>
<accession>A0A5C7CLA5</accession>
<name>A0A5C7CLA5_SERMA</name>
<gene>
    <name evidence="1" type="ORF">FOT62_00640</name>
</gene>
<dbReference type="RefSeq" id="WP_147881424.1">
    <property type="nucleotide sequence ID" value="NZ_VOUQ01000001.1"/>
</dbReference>
<dbReference type="AlphaFoldDB" id="A0A5C7CLA5"/>
<organism evidence="1 2">
    <name type="scientific">Serratia marcescens</name>
    <dbReference type="NCBI Taxonomy" id="615"/>
    <lineage>
        <taxon>Bacteria</taxon>
        <taxon>Pseudomonadati</taxon>
        <taxon>Pseudomonadota</taxon>
        <taxon>Gammaproteobacteria</taxon>
        <taxon>Enterobacterales</taxon>
        <taxon>Yersiniaceae</taxon>
        <taxon>Serratia</taxon>
    </lineage>
</organism>
<dbReference type="InterPro" id="IPR021316">
    <property type="entry name" value="DUF2913"/>
</dbReference>